<dbReference type="RefSeq" id="WP_013270242.1">
    <property type="nucleotide sequence ID" value="NC_014375.1"/>
</dbReference>
<dbReference type="EC" id="3.1.1.-" evidence="4"/>
<dbReference type="AlphaFoldDB" id="D9QMY5"/>
<name>D9QMY5_BRESC</name>
<protein>
    <recommendedName>
        <fullName evidence="4">Carboxylic ester hydrolase</fullName>
        <ecNumber evidence="4">3.1.1.-</ecNumber>
    </recommendedName>
</protein>
<dbReference type="InterPro" id="IPR002018">
    <property type="entry name" value="CarbesteraseB"/>
</dbReference>
<dbReference type="eggNOG" id="COG2272">
    <property type="taxonomic scope" value="Bacteria"/>
</dbReference>
<dbReference type="KEGG" id="bsb:Bresu_2834"/>
<dbReference type="STRING" id="633149.Bresu_2834"/>
<dbReference type="ESTHER" id="bresc-d9qmy5">
    <property type="family name" value="Carb_B_Bacteria"/>
</dbReference>
<comment type="similarity">
    <text evidence="1 4">Belongs to the type-B carboxylesterase/lipase family.</text>
</comment>
<keyword evidence="3 4" id="KW-0378">Hydrolase</keyword>
<dbReference type="PROSITE" id="PS01173">
    <property type="entry name" value="LIPASE_GDXG_HIS"/>
    <property type="match status" value="1"/>
</dbReference>
<dbReference type="HOGENOM" id="CLU_006586_16_0_5"/>
<evidence type="ECO:0000259" key="5">
    <source>
        <dbReference type="Pfam" id="PF00135"/>
    </source>
</evidence>
<dbReference type="Gene3D" id="3.40.50.1820">
    <property type="entry name" value="alpha/beta hydrolase"/>
    <property type="match status" value="1"/>
</dbReference>
<evidence type="ECO:0000256" key="3">
    <source>
        <dbReference type="ARBA" id="ARBA00022801"/>
    </source>
</evidence>
<accession>D9QMY5</accession>
<dbReference type="SUPFAM" id="SSF53474">
    <property type="entry name" value="alpha/beta-Hydrolases"/>
    <property type="match status" value="1"/>
</dbReference>
<evidence type="ECO:0000313" key="6">
    <source>
        <dbReference type="EMBL" id="ADL02141.1"/>
    </source>
</evidence>
<proteinExistence type="inferred from homology"/>
<dbReference type="EMBL" id="CP002102">
    <property type="protein sequence ID" value="ADL02141.1"/>
    <property type="molecule type" value="Genomic_DNA"/>
</dbReference>
<evidence type="ECO:0000256" key="1">
    <source>
        <dbReference type="ARBA" id="ARBA00005964"/>
    </source>
</evidence>
<dbReference type="InParanoid" id="D9QMY5"/>
<dbReference type="InterPro" id="IPR019826">
    <property type="entry name" value="Carboxylesterase_B_AS"/>
</dbReference>
<dbReference type="InterPro" id="IPR002168">
    <property type="entry name" value="Lipase_GDXG_HIS_AS"/>
</dbReference>
<evidence type="ECO:0000256" key="4">
    <source>
        <dbReference type="RuleBase" id="RU361235"/>
    </source>
</evidence>
<feature type="domain" description="Carboxylesterase type B" evidence="5">
    <location>
        <begin position="9"/>
        <end position="484"/>
    </location>
</feature>
<reference evidence="7" key="1">
    <citation type="journal article" date="2011" name="J. Bacteriol.">
        <title>Genome sequences of eight morphologically diverse alphaproteobacteria.</title>
        <authorList>
            <consortium name="US DOE Joint Genome Institute"/>
            <person name="Brown P.J."/>
            <person name="Kysela D.T."/>
            <person name="Buechlein A."/>
            <person name="Hemmerich C."/>
            <person name="Brun Y.V."/>
        </authorList>
    </citation>
    <scope>NUCLEOTIDE SEQUENCE [LARGE SCALE GENOMIC DNA]</scope>
    <source>
        <strain evidence="7">ATCC 15264 / DSM 4735 / LMG 14903 / NBRC 16000 / CB 81</strain>
    </source>
</reference>
<dbReference type="InterPro" id="IPR050309">
    <property type="entry name" value="Type-B_Carboxylest/Lipase"/>
</dbReference>
<dbReference type="InterPro" id="IPR029058">
    <property type="entry name" value="AB_hydrolase_fold"/>
</dbReference>
<dbReference type="PANTHER" id="PTHR11559">
    <property type="entry name" value="CARBOXYLESTERASE"/>
    <property type="match status" value="1"/>
</dbReference>
<comment type="similarity">
    <text evidence="2">Belongs to the 'GDXG' lipolytic enzyme family.</text>
</comment>
<dbReference type="PROSITE" id="PS00122">
    <property type="entry name" value="CARBOXYLESTERASE_B_1"/>
    <property type="match status" value="1"/>
</dbReference>
<dbReference type="GO" id="GO:0016787">
    <property type="term" value="F:hydrolase activity"/>
    <property type="evidence" value="ECO:0007669"/>
    <property type="project" value="UniProtKB-KW"/>
</dbReference>
<dbReference type="BioCyc" id="BSUB633149:G1GM8-2847-MONOMER"/>
<organism evidence="6 7">
    <name type="scientific">Brevundimonas subvibrioides (strain ATCC 15264 / DSM 4735 / LMG 14903 / NBRC 16000 / CB 81)</name>
    <name type="common">Caulobacter subvibrioides</name>
    <dbReference type="NCBI Taxonomy" id="633149"/>
    <lineage>
        <taxon>Bacteria</taxon>
        <taxon>Pseudomonadati</taxon>
        <taxon>Pseudomonadota</taxon>
        <taxon>Alphaproteobacteria</taxon>
        <taxon>Caulobacterales</taxon>
        <taxon>Caulobacteraceae</taxon>
        <taxon>Brevundimonas</taxon>
    </lineage>
</organism>
<sequence>MSTVSDAVMAKTSCGPVRGRESEGVARYLGIPYAAAPVGDLRFVAPQPHAPWDQPRDATAFGPTAPYQLRDFPTLDLTPLVGSGWVKGDDYLNLNIWTPAGSDAAGLPVMVFIHGGAWVGGTASAPTQDGTSFARNGVVCVTINYRLGIEGFLPIPGVPTNLGLRDMIAALGWVRDNIAGFGGDPANVTVFGESAGAMSIGDLVVSPLAKGLFRRAILQSGHGSMVRSVRTMRKVVDRLAKVLGVSADVAGFRSASIQAGLDAQDVVQAPTSGLDMRGENGRDPAYGLSKFLPVHGDDVIPVPPLQALAKGAGAEIDVLIGTNAEEMNLYFVPTGVKAKLGRLLAWFLLSRTERGALGILNRYGLGQRGVPGGATLTRALTDLVFRWPARAYAQAHQGRTHFYEMDWRSPALGGELGACHAVDVPFVFNTLATATGPIGVLGQTPPPQALADSIQKVWIDFARDGSAPWPEYEAGTRQVYQLAKGRAEPDTDFPIAATWRE</sequence>
<evidence type="ECO:0000313" key="7">
    <source>
        <dbReference type="Proteomes" id="UP000002696"/>
    </source>
</evidence>
<evidence type="ECO:0000256" key="2">
    <source>
        <dbReference type="ARBA" id="ARBA00010515"/>
    </source>
</evidence>
<dbReference type="Pfam" id="PF00135">
    <property type="entry name" value="COesterase"/>
    <property type="match status" value="1"/>
</dbReference>
<dbReference type="Proteomes" id="UP000002696">
    <property type="component" value="Chromosome"/>
</dbReference>
<keyword evidence="7" id="KW-1185">Reference proteome</keyword>
<gene>
    <name evidence="6" type="ordered locus">Bresu_2834</name>
</gene>